<reference evidence="3 4" key="1">
    <citation type="submission" date="2019-01" db="EMBL/GenBank/DDBJ databases">
        <title>Sinorhodobacter populi sp. nov. isolated from the symptomatic bark tissue of Populus euramericana canker.</title>
        <authorList>
            <person name="Xu G."/>
        </authorList>
    </citation>
    <scope>NUCLEOTIDE SEQUENCE [LARGE SCALE GENOMIC DNA]</scope>
    <source>
        <strain evidence="3 4">CCTCC AB2012026</strain>
    </source>
</reference>
<dbReference type="Proteomes" id="UP000286594">
    <property type="component" value="Unassembled WGS sequence"/>
</dbReference>
<proteinExistence type="inferred from homology"/>
<keyword evidence="4" id="KW-1185">Reference proteome</keyword>
<dbReference type="Pfam" id="PF00582">
    <property type="entry name" value="Usp"/>
    <property type="match status" value="2"/>
</dbReference>
<gene>
    <name evidence="3" type="ORF">EOW65_16985</name>
</gene>
<evidence type="ECO:0000259" key="2">
    <source>
        <dbReference type="Pfam" id="PF00582"/>
    </source>
</evidence>
<feature type="domain" description="UspA" evidence="2">
    <location>
        <begin position="4"/>
        <end position="158"/>
    </location>
</feature>
<dbReference type="Gene3D" id="3.40.50.12370">
    <property type="match status" value="1"/>
</dbReference>
<dbReference type="SUPFAM" id="SSF52402">
    <property type="entry name" value="Adenine nucleotide alpha hydrolases-like"/>
    <property type="match status" value="2"/>
</dbReference>
<comment type="caution">
    <text evidence="3">The sequence shown here is derived from an EMBL/GenBank/DDBJ whole genome shotgun (WGS) entry which is preliminary data.</text>
</comment>
<dbReference type="PANTHER" id="PTHR46268:SF6">
    <property type="entry name" value="UNIVERSAL STRESS PROTEIN UP12"/>
    <property type="match status" value="1"/>
</dbReference>
<dbReference type="RefSeq" id="WP_128151466.1">
    <property type="nucleotide sequence ID" value="NZ_SAVB01000025.1"/>
</dbReference>
<dbReference type="PANTHER" id="PTHR46268">
    <property type="entry name" value="STRESS RESPONSE PROTEIN NHAX"/>
    <property type="match status" value="1"/>
</dbReference>
<dbReference type="EMBL" id="SAVB01000025">
    <property type="protein sequence ID" value="RWR45269.1"/>
    <property type="molecule type" value="Genomic_DNA"/>
</dbReference>
<dbReference type="PRINTS" id="PR01438">
    <property type="entry name" value="UNVRSLSTRESS"/>
</dbReference>
<dbReference type="AlphaFoldDB" id="A0A443L7T8"/>
<comment type="similarity">
    <text evidence="1">Belongs to the universal stress protein A family.</text>
</comment>
<evidence type="ECO:0000313" key="4">
    <source>
        <dbReference type="Proteomes" id="UP000286594"/>
    </source>
</evidence>
<name>A0A443L7T8_9RHOB</name>
<dbReference type="OrthoDB" id="9804721at2"/>
<dbReference type="CDD" id="cd00293">
    <property type="entry name" value="USP-like"/>
    <property type="match status" value="2"/>
</dbReference>
<evidence type="ECO:0000256" key="1">
    <source>
        <dbReference type="ARBA" id="ARBA00008791"/>
    </source>
</evidence>
<dbReference type="InterPro" id="IPR006016">
    <property type="entry name" value="UspA"/>
</dbReference>
<dbReference type="InterPro" id="IPR006015">
    <property type="entry name" value="Universal_stress_UspA"/>
</dbReference>
<evidence type="ECO:0000313" key="3">
    <source>
        <dbReference type="EMBL" id="RWR45269.1"/>
    </source>
</evidence>
<organism evidence="3 4">
    <name type="scientific">Paenirhodobacter ferrireducens</name>
    <dbReference type="NCBI Taxonomy" id="1215032"/>
    <lineage>
        <taxon>Bacteria</taxon>
        <taxon>Pseudomonadati</taxon>
        <taxon>Pseudomonadota</taxon>
        <taxon>Alphaproteobacteria</taxon>
        <taxon>Rhodobacterales</taxon>
        <taxon>Rhodobacter group</taxon>
        <taxon>Paenirhodobacter</taxon>
    </lineage>
</organism>
<accession>A0A443L7T8</accession>
<sequence>MTKMQKIVALVDGSLYSASVCDHAAWIAARTGAPVELIHVLGRRETSDGQDRSGTIALGARTALLEQLAELDARRTKLIAARGRAILEDARALLDKAGIADVTTRLRQGDLVETVAGIETDVRLIVIGKRGEGADFAKGHLGSNLERIVRGSQVPVFVAARAFRPIARVLVGIDGGGSSMKAVELIARSPLFRGLAVQLVTVGTATAEARAALQRARSLLSAAGVVAETAILPGQPETVLGHLVEEAPFDLLVMGAYGHSRIRSLIIGSTTAAMLRSCKVPVVLVR</sequence>
<feature type="domain" description="UspA" evidence="2">
    <location>
        <begin position="208"/>
        <end position="286"/>
    </location>
</feature>
<protein>
    <submittedName>
        <fullName evidence="3">Universal stress protein</fullName>
    </submittedName>
</protein>